<keyword evidence="4" id="KW-1185">Reference proteome</keyword>
<proteinExistence type="predicted"/>
<protein>
    <submittedName>
        <fullName evidence="3">Hydratase</fullName>
    </submittedName>
</protein>
<evidence type="ECO:0000256" key="1">
    <source>
        <dbReference type="ARBA" id="ARBA00022801"/>
    </source>
</evidence>
<dbReference type="PANTHER" id="PTHR43674:SF2">
    <property type="entry name" value="BETA-UREIDOPROPIONASE"/>
    <property type="match status" value="1"/>
</dbReference>
<dbReference type="GO" id="GO:0033388">
    <property type="term" value="P:putrescine biosynthetic process from arginine"/>
    <property type="evidence" value="ECO:0007669"/>
    <property type="project" value="TreeGrafter"/>
</dbReference>
<dbReference type="AlphaFoldDB" id="A0A271LUZ8"/>
<dbReference type="Gene3D" id="3.60.110.10">
    <property type="entry name" value="Carbon-nitrogen hydrolase"/>
    <property type="match status" value="1"/>
</dbReference>
<sequence length="295" mass="31710">MTSAPGVFCVWRLVLAIPEKASADLRLACIQFQPAIGRLDDNLKSMERLIRQAAGLGATVVVLPELADSGYVFDSREELAAIAAPIPAGRSALLLCSLAHELGMHIVSGLAERDGDRFFNAAMLCGPSGPIGTFRKLHLWNREKLYFQPGNLGLPVFDTAIGRIGVAICYDGWFPETYRQLALKGAELVCVPTNWVPMPGQGHHLEPMANILHKAAAHSNGIYIACADRVGTERGQAFVGRSLIVGPTGWPIAGPASEQDEEILIATISLGDIAKSRALSERNDAIGDRRTDVYG</sequence>
<dbReference type="PROSITE" id="PS50263">
    <property type="entry name" value="CN_HYDROLASE"/>
    <property type="match status" value="1"/>
</dbReference>
<dbReference type="InterPro" id="IPR050345">
    <property type="entry name" value="Aliph_Amidase/BUP"/>
</dbReference>
<evidence type="ECO:0000259" key="2">
    <source>
        <dbReference type="PROSITE" id="PS50263"/>
    </source>
</evidence>
<dbReference type="InterPro" id="IPR036526">
    <property type="entry name" value="C-N_Hydrolase_sf"/>
</dbReference>
<evidence type="ECO:0000313" key="4">
    <source>
        <dbReference type="Proteomes" id="UP000216442"/>
    </source>
</evidence>
<dbReference type="EMBL" id="NPKJ01000022">
    <property type="protein sequence ID" value="PAQ10988.1"/>
    <property type="molecule type" value="Genomic_DNA"/>
</dbReference>
<keyword evidence="1" id="KW-0378">Hydrolase</keyword>
<dbReference type="SUPFAM" id="SSF56317">
    <property type="entry name" value="Carbon-nitrogen hydrolase"/>
    <property type="match status" value="1"/>
</dbReference>
<dbReference type="Proteomes" id="UP000216442">
    <property type="component" value="Unassembled WGS sequence"/>
</dbReference>
<organism evidence="3 4">
    <name type="scientific">Mesorhizobium temperatum</name>
    <dbReference type="NCBI Taxonomy" id="241416"/>
    <lineage>
        <taxon>Bacteria</taxon>
        <taxon>Pseudomonadati</taxon>
        <taxon>Pseudomonadota</taxon>
        <taxon>Alphaproteobacteria</taxon>
        <taxon>Hyphomicrobiales</taxon>
        <taxon>Phyllobacteriaceae</taxon>
        <taxon>Mesorhizobium</taxon>
    </lineage>
</organism>
<dbReference type="Pfam" id="PF00795">
    <property type="entry name" value="CN_hydrolase"/>
    <property type="match status" value="1"/>
</dbReference>
<accession>A0A271LUZ8</accession>
<feature type="domain" description="CN hydrolase" evidence="2">
    <location>
        <begin position="25"/>
        <end position="270"/>
    </location>
</feature>
<dbReference type="GO" id="GO:0050126">
    <property type="term" value="F:N-carbamoylputrescine amidase activity"/>
    <property type="evidence" value="ECO:0007669"/>
    <property type="project" value="TreeGrafter"/>
</dbReference>
<dbReference type="InterPro" id="IPR003010">
    <property type="entry name" value="C-N_Hydrolase"/>
</dbReference>
<comment type="caution">
    <text evidence="3">The sequence shown here is derived from an EMBL/GenBank/DDBJ whole genome shotgun (WGS) entry which is preliminary data.</text>
</comment>
<evidence type="ECO:0000313" key="3">
    <source>
        <dbReference type="EMBL" id="PAQ10988.1"/>
    </source>
</evidence>
<dbReference type="CDD" id="cd07580">
    <property type="entry name" value="nitrilase_2"/>
    <property type="match status" value="1"/>
</dbReference>
<gene>
    <name evidence="3" type="ORF">CIT26_06770</name>
</gene>
<reference evidence="3 4" key="1">
    <citation type="submission" date="2017-08" db="EMBL/GenBank/DDBJ databases">
        <title>Mesorhizobium wenxinae sp. nov., a novel rhizobial species isolated from root nodules of chickpea (Cicer arietinum L.).</title>
        <authorList>
            <person name="Zhang J."/>
        </authorList>
    </citation>
    <scope>NUCLEOTIDE SEQUENCE [LARGE SCALE GENOMIC DNA]</scope>
    <source>
        <strain evidence="3 4">SDW018</strain>
    </source>
</reference>
<name>A0A271LUZ8_9HYPH</name>
<dbReference type="OrthoDB" id="9811121at2"/>
<dbReference type="PANTHER" id="PTHR43674">
    <property type="entry name" value="NITRILASE C965.09-RELATED"/>
    <property type="match status" value="1"/>
</dbReference>